<dbReference type="HOGENOM" id="CLU_001104_5_2_1"/>
<organism evidence="9 10">
    <name type="scientific">Exophiala aquamarina CBS 119918</name>
    <dbReference type="NCBI Taxonomy" id="1182545"/>
    <lineage>
        <taxon>Eukaryota</taxon>
        <taxon>Fungi</taxon>
        <taxon>Dikarya</taxon>
        <taxon>Ascomycota</taxon>
        <taxon>Pezizomycotina</taxon>
        <taxon>Eurotiomycetes</taxon>
        <taxon>Chaetothyriomycetidae</taxon>
        <taxon>Chaetothyriales</taxon>
        <taxon>Herpotrichiellaceae</taxon>
        <taxon>Exophiala</taxon>
    </lineage>
</organism>
<dbReference type="InterPro" id="IPR027417">
    <property type="entry name" value="P-loop_NTPase"/>
</dbReference>
<dbReference type="InterPro" id="IPR001650">
    <property type="entry name" value="Helicase_C-like"/>
</dbReference>
<evidence type="ECO:0000259" key="7">
    <source>
        <dbReference type="PROSITE" id="PS51192"/>
    </source>
</evidence>
<feature type="compositionally biased region" description="Acidic residues" evidence="6">
    <location>
        <begin position="393"/>
        <end position="413"/>
    </location>
</feature>
<dbReference type="GO" id="GO:0005737">
    <property type="term" value="C:cytoplasm"/>
    <property type="evidence" value="ECO:0007669"/>
    <property type="project" value="TreeGrafter"/>
</dbReference>
<feature type="region of interest" description="Disordered" evidence="6">
    <location>
        <begin position="370"/>
        <end position="437"/>
    </location>
</feature>
<feature type="domain" description="Helicase ATP-binding" evidence="7">
    <location>
        <begin position="1034"/>
        <end position="1191"/>
    </location>
</feature>
<dbReference type="GO" id="GO:0005694">
    <property type="term" value="C:chromosome"/>
    <property type="evidence" value="ECO:0007669"/>
    <property type="project" value="TreeGrafter"/>
</dbReference>
<feature type="compositionally biased region" description="Acidic residues" evidence="6">
    <location>
        <begin position="875"/>
        <end position="888"/>
    </location>
</feature>
<feature type="compositionally biased region" description="Basic and acidic residues" evidence="6">
    <location>
        <begin position="963"/>
        <end position="972"/>
    </location>
</feature>
<feature type="compositionally biased region" description="Low complexity" evidence="6">
    <location>
        <begin position="146"/>
        <end position="157"/>
    </location>
</feature>
<dbReference type="STRING" id="1182545.A0A072P5B3"/>
<dbReference type="InterPro" id="IPR022698">
    <property type="entry name" value="OrsD"/>
</dbReference>
<feature type="domain" description="Helicase C-terminal" evidence="8">
    <location>
        <begin position="1213"/>
        <end position="1367"/>
    </location>
</feature>
<proteinExistence type="inferred from homology"/>
<keyword evidence="3" id="KW-0067">ATP-binding</keyword>
<feature type="compositionally biased region" description="Low complexity" evidence="6">
    <location>
        <begin position="950"/>
        <end position="960"/>
    </location>
</feature>
<reference evidence="9 10" key="1">
    <citation type="submission" date="2013-03" db="EMBL/GenBank/DDBJ databases">
        <title>The Genome Sequence of Exophiala aquamarina CBS 119918.</title>
        <authorList>
            <consortium name="The Broad Institute Genomics Platform"/>
            <person name="Cuomo C."/>
            <person name="de Hoog S."/>
            <person name="Gorbushina A."/>
            <person name="Walker B."/>
            <person name="Young S.K."/>
            <person name="Zeng Q."/>
            <person name="Gargeya S."/>
            <person name="Fitzgerald M."/>
            <person name="Haas B."/>
            <person name="Abouelleil A."/>
            <person name="Allen A.W."/>
            <person name="Alvarado L."/>
            <person name="Arachchi H.M."/>
            <person name="Berlin A.M."/>
            <person name="Chapman S.B."/>
            <person name="Gainer-Dewar J."/>
            <person name="Goldberg J."/>
            <person name="Griggs A."/>
            <person name="Gujja S."/>
            <person name="Hansen M."/>
            <person name="Howarth C."/>
            <person name="Imamovic A."/>
            <person name="Ireland A."/>
            <person name="Larimer J."/>
            <person name="McCowan C."/>
            <person name="Murphy C."/>
            <person name="Pearson M."/>
            <person name="Poon T.W."/>
            <person name="Priest M."/>
            <person name="Roberts A."/>
            <person name="Saif S."/>
            <person name="Shea T."/>
            <person name="Sisk P."/>
            <person name="Sykes S."/>
            <person name="Wortman J."/>
            <person name="Nusbaum C."/>
            <person name="Birren B."/>
        </authorList>
    </citation>
    <scope>NUCLEOTIDE SEQUENCE [LARGE SCALE GENOMIC DNA]</scope>
    <source>
        <strain evidence="9 10">CBS 119918</strain>
    </source>
</reference>
<dbReference type="GO" id="GO:0043138">
    <property type="term" value="F:3'-5' DNA helicase activity"/>
    <property type="evidence" value="ECO:0007669"/>
    <property type="project" value="UniProtKB-EC"/>
</dbReference>
<dbReference type="OrthoDB" id="4160772at2759"/>
<dbReference type="VEuPathDB" id="FungiDB:A1O9_13158"/>
<evidence type="ECO:0000256" key="1">
    <source>
        <dbReference type="ARBA" id="ARBA00005446"/>
    </source>
</evidence>
<dbReference type="PROSITE" id="PS51192">
    <property type="entry name" value="HELICASE_ATP_BIND_1"/>
    <property type="match status" value="1"/>
</dbReference>
<dbReference type="PANTHER" id="PTHR13710:SF154">
    <property type="entry name" value="RECQ HELICASE, PUTATIVE (AFU_ORTHOLOGUE AFUA_6G14720)-RELATED"/>
    <property type="match status" value="1"/>
</dbReference>
<dbReference type="GO" id="GO:0005524">
    <property type="term" value="F:ATP binding"/>
    <property type="evidence" value="ECO:0007669"/>
    <property type="project" value="UniProtKB-KW"/>
</dbReference>
<dbReference type="EC" id="5.6.2.4" evidence="5"/>
<evidence type="ECO:0000259" key="8">
    <source>
        <dbReference type="PROSITE" id="PS51194"/>
    </source>
</evidence>
<feature type="region of interest" description="Disordered" evidence="6">
    <location>
        <begin position="950"/>
        <end position="998"/>
    </location>
</feature>
<dbReference type="SUPFAM" id="SSF52540">
    <property type="entry name" value="P-loop containing nucleoside triphosphate hydrolases"/>
    <property type="match status" value="1"/>
</dbReference>
<dbReference type="InterPro" id="IPR014001">
    <property type="entry name" value="Helicase_ATP-bd"/>
</dbReference>
<dbReference type="Proteomes" id="UP000027920">
    <property type="component" value="Unassembled WGS sequence"/>
</dbReference>
<dbReference type="SMART" id="SM00487">
    <property type="entry name" value="DEXDc"/>
    <property type="match status" value="1"/>
</dbReference>
<dbReference type="GO" id="GO:0000724">
    <property type="term" value="P:double-strand break repair via homologous recombination"/>
    <property type="evidence" value="ECO:0007669"/>
    <property type="project" value="TreeGrafter"/>
</dbReference>
<feature type="region of interest" description="Disordered" evidence="6">
    <location>
        <begin position="145"/>
        <end position="173"/>
    </location>
</feature>
<dbReference type="Pfam" id="PF00270">
    <property type="entry name" value="DEAD"/>
    <property type="match status" value="1"/>
</dbReference>
<dbReference type="GeneID" id="25288049"/>
<evidence type="ECO:0000313" key="9">
    <source>
        <dbReference type="EMBL" id="KEF50790.1"/>
    </source>
</evidence>
<evidence type="ECO:0000256" key="4">
    <source>
        <dbReference type="ARBA" id="ARBA00034617"/>
    </source>
</evidence>
<feature type="region of interest" description="Disordered" evidence="6">
    <location>
        <begin position="875"/>
        <end position="898"/>
    </location>
</feature>
<dbReference type="Pfam" id="PF12013">
    <property type="entry name" value="OrsD"/>
    <property type="match status" value="1"/>
</dbReference>
<evidence type="ECO:0000313" key="10">
    <source>
        <dbReference type="Proteomes" id="UP000027920"/>
    </source>
</evidence>
<keyword evidence="2" id="KW-0547">Nucleotide-binding</keyword>
<dbReference type="EMBL" id="AMGV01000099">
    <property type="protein sequence ID" value="KEF50790.1"/>
    <property type="molecule type" value="Genomic_DNA"/>
</dbReference>
<feature type="compositionally biased region" description="Low complexity" evidence="6">
    <location>
        <begin position="417"/>
        <end position="430"/>
    </location>
</feature>
<dbReference type="GO" id="GO:0003676">
    <property type="term" value="F:nucleic acid binding"/>
    <property type="evidence" value="ECO:0007669"/>
    <property type="project" value="InterPro"/>
</dbReference>
<comment type="caution">
    <text evidence="9">The sequence shown here is derived from an EMBL/GenBank/DDBJ whole genome shotgun (WGS) entry which is preliminary data.</text>
</comment>
<dbReference type="Pfam" id="PF00271">
    <property type="entry name" value="Helicase_C"/>
    <property type="match status" value="1"/>
</dbReference>
<dbReference type="RefSeq" id="XP_013253380.1">
    <property type="nucleotide sequence ID" value="XM_013397926.1"/>
</dbReference>
<dbReference type="InterPro" id="IPR011545">
    <property type="entry name" value="DEAD/DEAH_box_helicase_dom"/>
</dbReference>
<dbReference type="PROSITE" id="PS51194">
    <property type="entry name" value="HELICASE_CTER"/>
    <property type="match status" value="1"/>
</dbReference>
<evidence type="ECO:0000256" key="3">
    <source>
        <dbReference type="ARBA" id="ARBA00022840"/>
    </source>
</evidence>
<comment type="similarity">
    <text evidence="1">Belongs to the helicase family. RecQ subfamily.</text>
</comment>
<dbReference type="PANTHER" id="PTHR13710">
    <property type="entry name" value="DNA HELICASE RECQ FAMILY MEMBER"/>
    <property type="match status" value="1"/>
</dbReference>
<dbReference type="SMART" id="SM00490">
    <property type="entry name" value="HELICc"/>
    <property type="match status" value="1"/>
</dbReference>
<evidence type="ECO:0000256" key="6">
    <source>
        <dbReference type="SAM" id="MobiDB-lite"/>
    </source>
</evidence>
<dbReference type="Gene3D" id="3.40.50.300">
    <property type="entry name" value="P-loop containing nucleotide triphosphate hydrolases"/>
    <property type="match status" value="2"/>
</dbReference>
<comment type="catalytic activity">
    <reaction evidence="4">
        <text>Couples ATP hydrolysis with the unwinding of duplex DNA by translocating in the 3'-5' direction.</text>
        <dbReference type="EC" id="5.6.2.4"/>
    </reaction>
</comment>
<sequence>MEEFIIYNEDYHIFICTQHGYALTKPAVHLYEEHKELSKEERKKITNQHKHQEAILWTAVRKPPPHSPPIYGLKTPIAAYLCPAERCGWVSSHRKGIEMHARKEHGWKKTEQSPEYWSQIWAQTWFTMPGRIKYFQVRMPANTPIPASSSGPSSVRSARQRYTVPSHTHNTPRAVLLPSPRAEDEVAELNAKAAAMDAAHELEMEKLEAEMLKQDHTGWWSRTLWQQHFRNRNLKWLAYTSRLPDQDEPLLTEIVEVFDIFATEAVDGIRTLDQETRRWLRSEQRFEIGQRPFARLQNTDSEERYLGYMRRFVCYTLRVWFYSEMNDSNENPQHDVPANISSSNIAANVSINVSNDVSNRTFAGFAATTNTHVLTPPDNDETPYNNDTHDFEFDNISEGDSDDKNDSDDESDREGETVTTGATTPVAPEPYQEVDETKDARELFPWTPAQRWCTKQLYHTVYDQTQPQPAKIDAMKKFFTQFIFHKVGGDKFRSGLIHFTAVLGIDEENRRLKEPLNFSYILAGLTWDMRVLGVELLLPSSKRERQLKESSWGDRFLRWRQEYLSDGGGTPMSELINLLAYGKYVALNSSNAATITWSRNKDTMFYKGIPIALSSFRQMVQDNIQRAEQILWEQLMWVRDDSKRFSIDLDIIQDDQTFTLRGYSFLKQSSNGLDGGRQWMFRQMLRQRGKLRLRSKDRTWKLRNVRRYLVKWKEVLERLLFGVHSSYGSLARGTELTAIRFRNGSLQDRNHFIIDGTSSIVIRYHKSQQLFGTPKIIPRFLPWRVGQLLVVYLVYVQPFCEYLLIETQNQKISDHIWYNEKGPWETEHLTRVIKRQTALGLGYRFHTLDFRHIVISIGREVVSDKFAEGYKEELGEVEEPEREMDDPIELQSGRGDATGASRYGVRSDIVKHMTSKLIETFRPISEGWHRFLGLASVGAQLLSKPSHLSGTTIATTSTSSVDQGKRSARESWEMPSHTPRWRSLFDRSPRGPAPPSSAVTVIAPSAAQIEDGLHRLFGDRAAGFRSREQEEGTMAVLHGETPVTIVIPTGGGKTVLAMLPVVLEKEGVSIFIAPFRALVDDVVARFRKAGIHCIEWTVGEINPARIVVVSADIAVQDSFMTYGRTLVEAGLLRRIFIDEGHCTFTDSHWRKNLSRVRHVRGLGCPTYILTATLPPRRVSELEDSLDIRYTRIIRASTIRPRHRYLVQRCRPDELEKEALRICQRQLHHLIQRGERGVVYSLSRDFCVWLADQLQCHHYHARVHDRAERLEHWVREGGLIVATSALGTGVDIPGIVFILHVDLPFSMIDFAQQSGRGGRGGEEVHSLILVPNQKAEARLQQGGLGVEDEVMAQFVATTGCRRRVMSEYLDGAELARSCEGDVHWLRCDRCGEGAHETSIRTREEEETQHSVEEAMTEMKIGCVYCWVNGENRTAPHSTPKCDRAWWCEAEVERFRSRIRYQPDTHSCHRCGISQHLCVTGQDSEQVCQWPGVMAPVVYCMMQSQVGYRQIQMAGYLGAYQDWDSYARWLGQRHYQRIWGENMNNGMAVLIRAVRYLYDEDSVDRDIEREASESEGREF</sequence>
<protein>
    <recommendedName>
        <fullName evidence="5">DNA 3'-5' helicase</fullName>
        <ecNumber evidence="5">5.6.2.4</ecNumber>
    </recommendedName>
</protein>
<dbReference type="GO" id="GO:0009378">
    <property type="term" value="F:four-way junction helicase activity"/>
    <property type="evidence" value="ECO:0007669"/>
    <property type="project" value="TreeGrafter"/>
</dbReference>
<keyword evidence="10" id="KW-1185">Reference proteome</keyword>
<evidence type="ECO:0000256" key="5">
    <source>
        <dbReference type="ARBA" id="ARBA00034808"/>
    </source>
</evidence>
<evidence type="ECO:0000256" key="2">
    <source>
        <dbReference type="ARBA" id="ARBA00022741"/>
    </source>
</evidence>
<accession>A0A072P5B3</accession>
<name>A0A072P5B3_9EURO</name>
<gene>
    <name evidence="9" type="ORF">A1O9_13158</name>
</gene>